<comment type="similarity">
    <text evidence="1 5">Belongs to the universal ribosomal protein uL29 family.</text>
</comment>
<organism evidence="6 7">
    <name type="scientific">Candidatus Colwellbacteria bacterium RBG_13_48_8</name>
    <dbReference type="NCBI Taxonomy" id="1797685"/>
    <lineage>
        <taxon>Bacteria</taxon>
        <taxon>Candidatus Colwelliibacteriota</taxon>
    </lineage>
</organism>
<evidence type="ECO:0000313" key="7">
    <source>
        <dbReference type="Proteomes" id="UP000177062"/>
    </source>
</evidence>
<keyword evidence="2 5" id="KW-0689">Ribosomal protein</keyword>
<sequence>MKRNEIKKLHSKTIPDLQKDLGEAREDLRKLKFDLSAGKVKNIQKIRESKKRIARVLTFIDIKSRQKSTG</sequence>
<dbReference type="Proteomes" id="UP000177062">
    <property type="component" value="Unassembled WGS sequence"/>
</dbReference>
<name>A0A1G1YXG9_9BACT</name>
<evidence type="ECO:0000256" key="1">
    <source>
        <dbReference type="ARBA" id="ARBA00009254"/>
    </source>
</evidence>
<dbReference type="GO" id="GO:0005840">
    <property type="term" value="C:ribosome"/>
    <property type="evidence" value="ECO:0007669"/>
    <property type="project" value="UniProtKB-KW"/>
</dbReference>
<reference evidence="6 7" key="1">
    <citation type="journal article" date="2016" name="Nat. Commun.">
        <title>Thousands of microbial genomes shed light on interconnected biogeochemical processes in an aquifer system.</title>
        <authorList>
            <person name="Anantharaman K."/>
            <person name="Brown C.T."/>
            <person name="Hug L.A."/>
            <person name="Sharon I."/>
            <person name="Castelle C.J."/>
            <person name="Probst A.J."/>
            <person name="Thomas B.C."/>
            <person name="Singh A."/>
            <person name="Wilkins M.J."/>
            <person name="Karaoz U."/>
            <person name="Brodie E.L."/>
            <person name="Williams K.H."/>
            <person name="Hubbard S.S."/>
            <person name="Banfield J.F."/>
        </authorList>
    </citation>
    <scope>NUCLEOTIDE SEQUENCE [LARGE SCALE GENOMIC DNA]</scope>
</reference>
<dbReference type="GO" id="GO:0003735">
    <property type="term" value="F:structural constituent of ribosome"/>
    <property type="evidence" value="ECO:0007669"/>
    <property type="project" value="InterPro"/>
</dbReference>
<comment type="caution">
    <text evidence="6">The sequence shown here is derived from an EMBL/GenBank/DDBJ whole genome shotgun (WGS) entry which is preliminary data.</text>
</comment>
<dbReference type="HAMAP" id="MF_00374">
    <property type="entry name" value="Ribosomal_uL29"/>
    <property type="match status" value="1"/>
</dbReference>
<evidence type="ECO:0000256" key="2">
    <source>
        <dbReference type="ARBA" id="ARBA00022980"/>
    </source>
</evidence>
<dbReference type="Gene3D" id="1.10.287.310">
    <property type="match status" value="1"/>
</dbReference>
<dbReference type="GO" id="GO:0006412">
    <property type="term" value="P:translation"/>
    <property type="evidence" value="ECO:0007669"/>
    <property type="project" value="UniProtKB-UniRule"/>
</dbReference>
<evidence type="ECO:0000256" key="4">
    <source>
        <dbReference type="ARBA" id="ARBA00035204"/>
    </source>
</evidence>
<dbReference type="SUPFAM" id="SSF46561">
    <property type="entry name" value="Ribosomal protein L29 (L29p)"/>
    <property type="match status" value="1"/>
</dbReference>
<proteinExistence type="inferred from homology"/>
<dbReference type="GO" id="GO:1990904">
    <property type="term" value="C:ribonucleoprotein complex"/>
    <property type="evidence" value="ECO:0007669"/>
    <property type="project" value="UniProtKB-KW"/>
</dbReference>
<gene>
    <name evidence="5" type="primary">rpmC</name>
    <name evidence="6" type="ORF">A2Y84_00805</name>
</gene>
<dbReference type="InterPro" id="IPR036049">
    <property type="entry name" value="Ribosomal_uL29_sf"/>
</dbReference>
<protein>
    <recommendedName>
        <fullName evidence="4 5">Large ribosomal subunit protein uL29</fullName>
    </recommendedName>
</protein>
<dbReference type="InterPro" id="IPR001854">
    <property type="entry name" value="Ribosomal_uL29"/>
</dbReference>
<accession>A0A1G1YXG9</accession>
<evidence type="ECO:0000256" key="3">
    <source>
        <dbReference type="ARBA" id="ARBA00023274"/>
    </source>
</evidence>
<keyword evidence="3 5" id="KW-0687">Ribonucleoprotein</keyword>
<dbReference type="Pfam" id="PF00831">
    <property type="entry name" value="Ribosomal_L29"/>
    <property type="match status" value="1"/>
</dbReference>
<dbReference type="NCBIfam" id="TIGR00012">
    <property type="entry name" value="L29"/>
    <property type="match status" value="1"/>
</dbReference>
<evidence type="ECO:0000313" key="6">
    <source>
        <dbReference type="EMBL" id="OGY57033.1"/>
    </source>
</evidence>
<evidence type="ECO:0000256" key="5">
    <source>
        <dbReference type="HAMAP-Rule" id="MF_00374"/>
    </source>
</evidence>
<dbReference type="AlphaFoldDB" id="A0A1G1YXG9"/>
<dbReference type="EMBL" id="MHIT01000010">
    <property type="protein sequence ID" value="OGY57033.1"/>
    <property type="molecule type" value="Genomic_DNA"/>
</dbReference>